<dbReference type="EMBL" id="RJKE01000001">
    <property type="protein sequence ID" value="ROO82814.1"/>
    <property type="molecule type" value="Genomic_DNA"/>
</dbReference>
<evidence type="ECO:0000313" key="4">
    <source>
        <dbReference type="EMBL" id="ROO82814.1"/>
    </source>
</evidence>
<name>A0A3N1CNS1_9ACTN</name>
<evidence type="ECO:0000256" key="2">
    <source>
        <dbReference type="SAM" id="Phobius"/>
    </source>
</evidence>
<dbReference type="Proteomes" id="UP000272400">
    <property type="component" value="Unassembled WGS sequence"/>
</dbReference>
<keyword evidence="2" id="KW-1133">Transmembrane helix</keyword>
<dbReference type="GO" id="GO:0016020">
    <property type="term" value="C:membrane"/>
    <property type="evidence" value="ECO:0007669"/>
    <property type="project" value="InterPro"/>
</dbReference>
<keyword evidence="2" id="KW-0472">Membrane</keyword>
<accession>A0A3N1CNS1</accession>
<feature type="domain" description="EamA" evidence="3">
    <location>
        <begin position="149"/>
        <end position="280"/>
    </location>
</feature>
<comment type="caution">
    <text evidence="4">The sequence shown here is derived from an EMBL/GenBank/DDBJ whole genome shotgun (WGS) entry which is preliminary data.</text>
</comment>
<dbReference type="InterPro" id="IPR000620">
    <property type="entry name" value="EamA_dom"/>
</dbReference>
<dbReference type="SUPFAM" id="SSF103481">
    <property type="entry name" value="Multidrug resistance efflux transporter EmrE"/>
    <property type="match status" value="2"/>
</dbReference>
<feature type="transmembrane region" description="Helical" evidence="2">
    <location>
        <begin position="96"/>
        <end position="116"/>
    </location>
</feature>
<dbReference type="Pfam" id="PF00892">
    <property type="entry name" value="EamA"/>
    <property type="match status" value="2"/>
</dbReference>
<feature type="domain" description="EamA" evidence="3">
    <location>
        <begin position="16"/>
        <end position="140"/>
    </location>
</feature>
<feature type="transmembrane region" description="Helical" evidence="2">
    <location>
        <begin position="210"/>
        <end position="229"/>
    </location>
</feature>
<dbReference type="InterPro" id="IPR037185">
    <property type="entry name" value="EmrE-like"/>
</dbReference>
<organism evidence="4 5">
    <name type="scientific">Actinocorallia herbida</name>
    <dbReference type="NCBI Taxonomy" id="58109"/>
    <lineage>
        <taxon>Bacteria</taxon>
        <taxon>Bacillati</taxon>
        <taxon>Actinomycetota</taxon>
        <taxon>Actinomycetes</taxon>
        <taxon>Streptosporangiales</taxon>
        <taxon>Thermomonosporaceae</taxon>
        <taxon>Actinocorallia</taxon>
    </lineage>
</organism>
<evidence type="ECO:0000313" key="5">
    <source>
        <dbReference type="Proteomes" id="UP000272400"/>
    </source>
</evidence>
<feature type="transmembrane region" description="Helical" evidence="2">
    <location>
        <begin position="70"/>
        <end position="90"/>
    </location>
</feature>
<keyword evidence="2" id="KW-0812">Transmembrane</keyword>
<proteinExistence type="inferred from homology"/>
<feature type="transmembrane region" description="Helical" evidence="2">
    <location>
        <begin position="179"/>
        <end position="198"/>
    </location>
</feature>
<feature type="transmembrane region" description="Helical" evidence="2">
    <location>
        <begin position="265"/>
        <end position="283"/>
    </location>
</feature>
<sequence length="325" mass="32291">MRRNTDLGAGAGAATGMTLVGTMAAVSATVTAYPVLIGQALRYGVAAAVLLPLAARAAGAPPKGAREWALLVALAASGLAGFNYCLVEAVRTASPATVGAVLGCAPLVISVAGPLVQGRRPSRRLVGAALTVSAGAALASGFGGGGLRGLAYAVGALTGEVLFSLLAVPLLPRLGAVRLSAYSVALAVPLLAAAALVSGESFRAPTPAEGAALAYIGLVITVVAFLLWYRALGRLGADRAAPYGGLIAVSAAATTAVIGAGVPSAAEIAGCLLVAVGVTCAAIPPGGPFTLRRPAERDVRGMRWPISYTPSCFRWGRTPRRNTGS</sequence>
<dbReference type="AlphaFoldDB" id="A0A3N1CNS1"/>
<comment type="similarity">
    <text evidence="1">Belongs to the EamA transporter family.</text>
</comment>
<feature type="transmembrane region" description="Helical" evidence="2">
    <location>
        <begin position="150"/>
        <end position="172"/>
    </location>
</feature>
<feature type="transmembrane region" description="Helical" evidence="2">
    <location>
        <begin position="40"/>
        <end position="58"/>
    </location>
</feature>
<keyword evidence="5" id="KW-1185">Reference proteome</keyword>
<evidence type="ECO:0000259" key="3">
    <source>
        <dbReference type="Pfam" id="PF00892"/>
    </source>
</evidence>
<dbReference type="OrthoDB" id="5150004at2"/>
<protein>
    <submittedName>
        <fullName evidence="4">Drug/metabolite transporter (DMT)-like permease</fullName>
    </submittedName>
</protein>
<reference evidence="4 5" key="1">
    <citation type="submission" date="2018-11" db="EMBL/GenBank/DDBJ databases">
        <title>Sequencing the genomes of 1000 actinobacteria strains.</title>
        <authorList>
            <person name="Klenk H.-P."/>
        </authorList>
    </citation>
    <scope>NUCLEOTIDE SEQUENCE [LARGE SCALE GENOMIC DNA]</scope>
    <source>
        <strain evidence="4 5">DSM 44254</strain>
    </source>
</reference>
<gene>
    <name evidence="4" type="ORF">EDD29_0299</name>
</gene>
<evidence type="ECO:0000256" key="1">
    <source>
        <dbReference type="ARBA" id="ARBA00007362"/>
    </source>
</evidence>
<dbReference type="RefSeq" id="WP_123661787.1">
    <property type="nucleotide sequence ID" value="NZ_RJKE01000001.1"/>
</dbReference>
<feature type="transmembrane region" description="Helical" evidence="2">
    <location>
        <begin position="241"/>
        <end position="259"/>
    </location>
</feature>
<feature type="transmembrane region" description="Helical" evidence="2">
    <location>
        <begin position="125"/>
        <end position="144"/>
    </location>
</feature>